<dbReference type="GO" id="GO:0006457">
    <property type="term" value="P:protein folding"/>
    <property type="evidence" value="ECO:0007669"/>
    <property type="project" value="TreeGrafter"/>
</dbReference>
<evidence type="ECO:0000256" key="3">
    <source>
        <dbReference type="ARBA" id="ARBA00023110"/>
    </source>
</evidence>
<protein>
    <recommendedName>
        <fullName evidence="2">peptidylprolyl isomerase</fullName>
        <ecNumber evidence="2">5.2.1.8</ecNumber>
    </recommendedName>
</protein>
<evidence type="ECO:0000256" key="1">
    <source>
        <dbReference type="ARBA" id="ARBA00000971"/>
    </source>
</evidence>
<dbReference type="GO" id="GO:0005829">
    <property type="term" value="C:cytosol"/>
    <property type="evidence" value="ECO:0007669"/>
    <property type="project" value="TreeGrafter"/>
</dbReference>
<accession>A0A8T2AX24</accession>
<evidence type="ECO:0000259" key="5">
    <source>
        <dbReference type="PROSITE" id="PS50072"/>
    </source>
</evidence>
<keyword evidence="4 6" id="KW-0413">Isomerase</keyword>
<dbReference type="InterPro" id="IPR002130">
    <property type="entry name" value="Cyclophilin-type_PPIase_dom"/>
</dbReference>
<proteinExistence type="predicted"/>
<dbReference type="FunFam" id="2.40.100.10:FF:000025">
    <property type="entry name" value="Peptidyl-prolyl cis-trans isomerase CYP19-2"/>
    <property type="match status" value="1"/>
</dbReference>
<dbReference type="Proteomes" id="UP000694240">
    <property type="component" value="Chromosome 8"/>
</dbReference>
<keyword evidence="7" id="KW-1185">Reference proteome</keyword>
<dbReference type="GO" id="GO:0005886">
    <property type="term" value="C:plasma membrane"/>
    <property type="evidence" value="ECO:0007669"/>
    <property type="project" value="TreeGrafter"/>
</dbReference>
<evidence type="ECO:0000313" key="7">
    <source>
        <dbReference type="Proteomes" id="UP000694240"/>
    </source>
</evidence>
<evidence type="ECO:0000313" key="6">
    <source>
        <dbReference type="EMBL" id="KAG7578159.1"/>
    </source>
</evidence>
<reference evidence="6 7" key="1">
    <citation type="submission" date="2020-12" db="EMBL/GenBank/DDBJ databases">
        <title>Concerted genomic and epigenomic changes stabilize Arabidopsis allopolyploids.</title>
        <authorList>
            <person name="Chen Z."/>
        </authorList>
    </citation>
    <scope>NUCLEOTIDE SEQUENCE [LARGE SCALE GENOMIC DNA]</scope>
    <source>
        <strain evidence="6">Allo738</strain>
        <tissue evidence="6">Leaf</tissue>
    </source>
</reference>
<feature type="domain" description="PPIase cyclophilin-type" evidence="5">
    <location>
        <begin position="71"/>
        <end position="236"/>
    </location>
</feature>
<dbReference type="EC" id="5.2.1.8" evidence="2"/>
<dbReference type="AlphaFoldDB" id="A0A8T2AX24"/>
<evidence type="ECO:0000256" key="4">
    <source>
        <dbReference type="ARBA" id="ARBA00023235"/>
    </source>
</evidence>
<dbReference type="PANTHER" id="PTHR11071:SF498">
    <property type="entry name" value="PEPTIDYL-PROLYL CIS-TRANS ISOMERASE"/>
    <property type="match status" value="1"/>
</dbReference>
<keyword evidence="3" id="KW-0697">Rotamase</keyword>
<dbReference type="EMBL" id="JAEFBK010000008">
    <property type="protein sequence ID" value="KAG7578159.1"/>
    <property type="molecule type" value="Genomic_DNA"/>
</dbReference>
<evidence type="ECO:0000256" key="2">
    <source>
        <dbReference type="ARBA" id="ARBA00013194"/>
    </source>
</evidence>
<gene>
    <name evidence="6" type="ORF">ISN45_Aa03g023690</name>
</gene>
<dbReference type="PANTHER" id="PTHR11071">
    <property type="entry name" value="PEPTIDYL-PROLYL CIS-TRANS ISOMERASE"/>
    <property type="match status" value="1"/>
</dbReference>
<dbReference type="GO" id="GO:0016018">
    <property type="term" value="F:cyclosporin A binding"/>
    <property type="evidence" value="ECO:0007669"/>
    <property type="project" value="TreeGrafter"/>
</dbReference>
<dbReference type="Pfam" id="PF00160">
    <property type="entry name" value="Pro_isomerase"/>
    <property type="match status" value="1"/>
</dbReference>
<comment type="catalytic activity">
    <reaction evidence="1">
        <text>[protein]-peptidylproline (omega=180) = [protein]-peptidylproline (omega=0)</text>
        <dbReference type="Rhea" id="RHEA:16237"/>
        <dbReference type="Rhea" id="RHEA-COMP:10747"/>
        <dbReference type="Rhea" id="RHEA-COMP:10748"/>
        <dbReference type="ChEBI" id="CHEBI:83833"/>
        <dbReference type="ChEBI" id="CHEBI:83834"/>
        <dbReference type="EC" id="5.2.1.8"/>
    </reaction>
</comment>
<dbReference type="GO" id="GO:0003755">
    <property type="term" value="F:peptidyl-prolyl cis-trans isomerase activity"/>
    <property type="evidence" value="ECO:0007669"/>
    <property type="project" value="UniProtKB-KW"/>
</dbReference>
<comment type="caution">
    <text evidence="6">The sequence shown here is derived from an EMBL/GenBank/DDBJ whole genome shotgun (WGS) entry which is preliminary data.</text>
</comment>
<organism evidence="6 7">
    <name type="scientific">Arabidopsis thaliana x Arabidopsis arenosa</name>
    <dbReference type="NCBI Taxonomy" id="1240361"/>
    <lineage>
        <taxon>Eukaryota</taxon>
        <taxon>Viridiplantae</taxon>
        <taxon>Streptophyta</taxon>
        <taxon>Embryophyta</taxon>
        <taxon>Tracheophyta</taxon>
        <taxon>Spermatophyta</taxon>
        <taxon>Magnoliopsida</taxon>
        <taxon>eudicotyledons</taxon>
        <taxon>Gunneridae</taxon>
        <taxon>Pentapetalae</taxon>
        <taxon>rosids</taxon>
        <taxon>malvids</taxon>
        <taxon>Brassicales</taxon>
        <taxon>Brassicaceae</taxon>
        <taxon>Camelineae</taxon>
        <taxon>Arabidopsis</taxon>
    </lineage>
</organism>
<sequence length="238" mass="25115">MEISFSFNEAHAPVTINVPANVGFTINVKPVAGLVPPVGGGGGGLNVNVLPPAGGGGGGVEQVVKANPKVFFDLAVDGRLAGRIVIELFADTTPRTAENFRALCTGEKGMGKLGKPLHYQGSIFHRLVPYQMFCGGDITAGNGSGGECIYEDRFFEDENFIRQHTGPGFLSMENRGPDTNGSGFLIGLQEDSLLGRETVVFGQVVQGLTLLNSLNRELGNRNKKPSKPLVIADCGQIS</sequence>
<name>A0A8T2AX24_9BRAS</name>
<dbReference type="PROSITE" id="PS50072">
    <property type="entry name" value="CSA_PPIASE_2"/>
    <property type="match status" value="1"/>
</dbReference>